<dbReference type="GO" id="GO:0016810">
    <property type="term" value="F:hydrolase activity, acting on carbon-nitrogen (but not peptide) bonds"/>
    <property type="evidence" value="ECO:0007669"/>
    <property type="project" value="InterPro"/>
</dbReference>
<dbReference type="InterPro" id="IPR013108">
    <property type="entry name" value="Amidohydro_3"/>
</dbReference>
<dbReference type="Proteomes" id="UP000030907">
    <property type="component" value="Chromosome"/>
</dbReference>
<dbReference type="EMBL" id="CP009122">
    <property type="protein sequence ID" value="AJA07236.1"/>
    <property type="molecule type" value="Genomic_DNA"/>
</dbReference>
<dbReference type="CDD" id="cd01300">
    <property type="entry name" value="YtcJ_like"/>
    <property type="match status" value="1"/>
</dbReference>
<evidence type="ECO:0000313" key="4">
    <source>
        <dbReference type="Proteomes" id="UP000030907"/>
    </source>
</evidence>
<dbReference type="KEGG" id="sphk:SKP52_01480"/>
<dbReference type="InterPro" id="IPR033932">
    <property type="entry name" value="YtcJ-like"/>
</dbReference>
<dbReference type="HOGENOM" id="CLU_009942_6_1_5"/>
<keyword evidence="1" id="KW-0732">Signal</keyword>
<dbReference type="SUPFAM" id="SSF51338">
    <property type="entry name" value="Composite domain of metallo-dependent hydrolases"/>
    <property type="match status" value="1"/>
</dbReference>
<dbReference type="Pfam" id="PF07969">
    <property type="entry name" value="Amidohydro_3"/>
    <property type="match status" value="1"/>
</dbReference>
<evidence type="ECO:0000256" key="1">
    <source>
        <dbReference type="SAM" id="SignalP"/>
    </source>
</evidence>
<dbReference type="InterPro" id="IPR032466">
    <property type="entry name" value="Metal_Hydrolase"/>
</dbReference>
<keyword evidence="4" id="KW-1185">Reference proteome</keyword>
<dbReference type="SUPFAM" id="SSF51556">
    <property type="entry name" value="Metallo-dependent hydrolases"/>
    <property type="match status" value="1"/>
</dbReference>
<reference evidence="3 4" key="1">
    <citation type="journal article" date="2015" name="Int. J. Syst. Evol. Microbiol.">
        <title>Description of Sphingopyxis fribergensis sp. nov. - a soil bacterium with the ability to degrade styrene and phenylacetic acid.</title>
        <authorList>
            <person name="Oelschlagel M."/>
            <person name="Ruckert C."/>
            <person name="Kalinowski J."/>
            <person name="Schmidt G."/>
            <person name="Schlomann M."/>
            <person name="Tischler D."/>
        </authorList>
    </citation>
    <scope>NUCLEOTIDE SEQUENCE [LARGE SCALE GENOMIC DNA]</scope>
    <source>
        <strain evidence="3 4">Kp5.2</strain>
    </source>
</reference>
<evidence type="ECO:0000259" key="2">
    <source>
        <dbReference type="Pfam" id="PF07969"/>
    </source>
</evidence>
<name>A0A0A7PAY5_9SPHN</name>
<feature type="domain" description="Amidohydrolase 3" evidence="2">
    <location>
        <begin position="87"/>
        <end position="568"/>
    </location>
</feature>
<dbReference type="PANTHER" id="PTHR22642">
    <property type="entry name" value="IMIDAZOLONEPROPIONASE"/>
    <property type="match status" value="1"/>
</dbReference>
<dbReference type="Gene3D" id="3.10.310.70">
    <property type="match status" value="1"/>
</dbReference>
<proteinExistence type="predicted"/>
<gene>
    <name evidence="3" type="ORF">SKP52_01480</name>
</gene>
<accession>A0A0A7PAY5</accession>
<protein>
    <submittedName>
        <fullName evidence="3">Amidohydrolase 3</fullName>
    </submittedName>
</protein>
<feature type="signal peptide" evidence="1">
    <location>
        <begin position="1"/>
        <end position="28"/>
    </location>
</feature>
<dbReference type="STRING" id="1515612.SKP52_01480"/>
<feature type="chain" id="PRO_5002031971" evidence="1">
    <location>
        <begin position="29"/>
        <end position="582"/>
    </location>
</feature>
<organism evidence="3 4">
    <name type="scientific">Sphingopyxis fribergensis</name>
    <dbReference type="NCBI Taxonomy" id="1515612"/>
    <lineage>
        <taxon>Bacteria</taxon>
        <taxon>Pseudomonadati</taxon>
        <taxon>Pseudomonadota</taxon>
        <taxon>Alphaproteobacteria</taxon>
        <taxon>Sphingomonadales</taxon>
        <taxon>Sphingomonadaceae</taxon>
        <taxon>Sphingopyxis</taxon>
    </lineage>
</organism>
<dbReference type="InterPro" id="IPR011059">
    <property type="entry name" value="Metal-dep_hydrolase_composite"/>
</dbReference>
<evidence type="ECO:0000313" key="3">
    <source>
        <dbReference type="EMBL" id="AJA07236.1"/>
    </source>
</evidence>
<dbReference type="AlphaFoldDB" id="A0A0A7PAY5"/>
<dbReference type="Gene3D" id="2.30.40.10">
    <property type="entry name" value="Urease, subunit C, domain 1"/>
    <property type="match status" value="1"/>
</dbReference>
<dbReference type="PANTHER" id="PTHR22642:SF2">
    <property type="entry name" value="PROTEIN LONG AFTER FAR-RED 3"/>
    <property type="match status" value="1"/>
</dbReference>
<sequence length="582" mass="61610">MSRRPLFKTVLTLLAATTAATGAGSAYAELANAGAAVPPPPADLVLYNGHVLTPSGWVSAVASSDGAIVALGDDALAKASAAANARMIDLHGQTVLPGLHDMHAHPISAGTAEMQCQIAPDSTMERLLATTAACVKAKKPGEWVVGRAYEPAALGAAPSKALLDTIAPDNPVILTDVSIHASWANSAALRLAGITRDTPDPKGGVIDRDANGEPTGILREAAAFIAREKVPAASRADNVRALQWALDKMMSYGIVAFDDALVTTDAAQAYADLADSGKLKPFVRGCLISTDPHLITYRQVYARARFEPTCIKILTDGVPNDSHTAAMLDPYRPVRGVPHDERPNGLLMIPPAQLARDVTRYDAMGFTVKLHAAGDAAVHESLEAIAAARKANGFSGQMHDVAHNSFVAPSDLVRAHDIGATLEFSPYIWFDSPIVRGVQQAVGPERMKRWIPVKEALDAGVFVIPGSDWNVVPSVNPWLAMETLVTRRGPGGSGEPVGLAEAITLQQAFNLFTINSARHMNIADRSGTIEMGKRADLVVVDRDIFAVPVTAVHDTRVVMTIIDGEVVYARPGPDRLPPNEGN</sequence>
<keyword evidence="3" id="KW-0378">Hydrolase</keyword>
<dbReference type="Gene3D" id="3.20.20.140">
    <property type="entry name" value="Metal-dependent hydrolases"/>
    <property type="match status" value="1"/>
</dbReference>